<keyword evidence="5" id="KW-0805">Transcription regulation</keyword>
<feature type="region of interest" description="Disordered" evidence="7">
    <location>
        <begin position="1"/>
        <end position="38"/>
    </location>
</feature>
<dbReference type="AlphaFoldDB" id="A0A084QCS5"/>
<dbReference type="CDD" id="cd21552">
    <property type="entry name" value="VEFS-box_ctSUZ12-like"/>
    <property type="match status" value="1"/>
</dbReference>
<evidence type="ECO:0000313" key="10">
    <source>
        <dbReference type="Proteomes" id="UP000028524"/>
    </source>
</evidence>
<dbReference type="InterPro" id="IPR011011">
    <property type="entry name" value="Znf_FYVE_PHD"/>
</dbReference>
<feature type="region of interest" description="Disordered" evidence="7">
    <location>
        <begin position="584"/>
        <end position="623"/>
    </location>
</feature>
<dbReference type="SMART" id="SM00249">
    <property type="entry name" value="PHD"/>
    <property type="match status" value="1"/>
</dbReference>
<organism evidence="9 10">
    <name type="scientific">Stachybotrys chlorohalonatus (strain IBT 40285)</name>
    <dbReference type="NCBI Taxonomy" id="1283841"/>
    <lineage>
        <taxon>Eukaryota</taxon>
        <taxon>Fungi</taxon>
        <taxon>Dikarya</taxon>
        <taxon>Ascomycota</taxon>
        <taxon>Pezizomycotina</taxon>
        <taxon>Sordariomycetes</taxon>
        <taxon>Hypocreomycetidae</taxon>
        <taxon>Hypocreales</taxon>
        <taxon>Stachybotryaceae</taxon>
        <taxon>Stachybotrys</taxon>
    </lineage>
</organism>
<evidence type="ECO:0000256" key="2">
    <source>
        <dbReference type="ARBA" id="ARBA00022723"/>
    </source>
</evidence>
<dbReference type="GO" id="GO:0016586">
    <property type="term" value="C:RSC-type complex"/>
    <property type="evidence" value="ECO:0007669"/>
    <property type="project" value="TreeGrafter"/>
</dbReference>
<dbReference type="InterPro" id="IPR019135">
    <property type="entry name" value="Polycomb_protein_VEFS-Box"/>
</dbReference>
<dbReference type="Pfam" id="PF09733">
    <property type="entry name" value="VEFS-Box"/>
    <property type="match status" value="1"/>
</dbReference>
<sequence length="852" mass="94765">MALRQAHHHNRQHIPSTLTQLGPDSGPDHSHSAMTQKNHLQRKAPFLHRNWIAGVNGWQTSNMGNKCSSVASHPLSDDDDDDMAPPQKRRRISTPGPADLDQLIASPRASDSRPTMRIDVSRIFHQDTKKIKLYNRSAPQDDEVKTKANCRITISDFTTSPPRVLHCQSQLCDITTSQNPFGPHRIARVHLPAPFFVPEESICVNRVDNDMFDFADAYALNIELEAAGSGQWPPLEMQDLDISSSTPRIPGSTRQWVLSCQFNSIFGKVKSRMNVTSGRSPQRETQPTQYLMDVDVRHTSGFQALKRLETGSKACITAVDPDAPPYAIAQFEPVLINDTHAIDHERSAVSAPNGIIQLNGEVNGINGTHDIDGADDVTVVNGIHDLSGSNGLSSADSTNSAHKVNGLHELKAVNGINGINGHLHEEAAHDHDEELEGDQTPSRALRAREKNKVYNLKVLSDQARGREKKRRAKDAPIVEIEGKITYLLPANQPVCLDYFRCVTCGVYHQTMQQLQLHLQTVHPSYDYSLENTNQGPQFRVSGRAEPWSTTPTRTHNLGPAVQPFNLHTLLLGDNSWIATRLSSDHHDEAPQSPRPKSLLDKFKSASPAPRPSKPPQQRRPERAPIKEVLVPDANQPLFHPISKARLVPGEKVPQIAPDNTWLIQKHRESIDEFSDVTPAEKEFVKEWDGFILKQSITSPAFFPRAWLAFVQEKASWLVSADRRMTEFGKHFSVLLIRNVLDDKVIAEAFSSINEARANKEIRSGQPGADTIAADADRDFLQSQSPRSSQIRKSKGGCGVCRLPVMGPRLLICSNKKCSHRLYHTDCVGEKAVAPVDRRKWLCSECIGKPQPS</sequence>
<feature type="compositionally biased region" description="Polar residues" evidence="7">
    <location>
        <begin position="13"/>
        <end position="22"/>
    </location>
</feature>
<dbReference type="InterPro" id="IPR001965">
    <property type="entry name" value="Znf_PHD"/>
</dbReference>
<gene>
    <name evidence="9" type="ORF">S40285_04171</name>
</gene>
<keyword evidence="4" id="KW-0862">Zinc</keyword>
<keyword evidence="3" id="KW-0863">Zinc-finger</keyword>
<protein>
    <recommendedName>
        <fullName evidence="8">Zinc finger PHD-type domain-containing protein</fullName>
    </recommendedName>
</protein>
<evidence type="ECO:0000256" key="1">
    <source>
        <dbReference type="ARBA" id="ARBA00007416"/>
    </source>
</evidence>
<dbReference type="GO" id="GO:0031490">
    <property type="term" value="F:chromatin DNA binding"/>
    <property type="evidence" value="ECO:0007669"/>
    <property type="project" value="TreeGrafter"/>
</dbReference>
<reference evidence="9 10" key="1">
    <citation type="journal article" date="2014" name="BMC Genomics">
        <title>Comparative genome sequencing reveals chemotype-specific gene clusters in the toxigenic black mold Stachybotrys.</title>
        <authorList>
            <person name="Semeiks J."/>
            <person name="Borek D."/>
            <person name="Otwinowski Z."/>
            <person name="Grishin N.V."/>
        </authorList>
    </citation>
    <scope>NUCLEOTIDE SEQUENCE [LARGE SCALE GENOMIC DNA]</scope>
    <source>
        <strain evidence="9 10">IBT 40285</strain>
    </source>
</reference>
<comment type="similarity">
    <text evidence="1">Belongs to the VEFS (VRN2-EMF2-FIS2-SU(Z)12) family.</text>
</comment>
<keyword evidence="10" id="KW-1185">Reference proteome</keyword>
<dbReference type="InterPro" id="IPR019786">
    <property type="entry name" value="Zinc_finger_PHD-type_CS"/>
</dbReference>
<feature type="region of interest" description="Disordered" evidence="7">
    <location>
        <begin position="65"/>
        <end position="112"/>
    </location>
</feature>
<dbReference type="HOGENOM" id="CLU_019535_0_0_1"/>
<dbReference type="PANTHER" id="PTHR22597:SF0">
    <property type="entry name" value="POLYCOMB PROTEIN SUZ12"/>
    <property type="match status" value="1"/>
</dbReference>
<name>A0A084QCS5_STAC4</name>
<evidence type="ECO:0000313" key="9">
    <source>
        <dbReference type="EMBL" id="KFA61760.1"/>
    </source>
</evidence>
<dbReference type="Proteomes" id="UP000028524">
    <property type="component" value="Unassembled WGS sequence"/>
</dbReference>
<feature type="region of interest" description="Disordered" evidence="7">
    <location>
        <begin position="532"/>
        <end position="559"/>
    </location>
</feature>
<evidence type="ECO:0000259" key="8">
    <source>
        <dbReference type="SMART" id="SM00249"/>
    </source>
</evidence>
<dbReference type="PANTHER" id="PTHR22597">
    <property type="entry name" value="POLYCOMB GROUP PROTEIN"/>
    <property type="match status" value="1"/>
</dbReference>
<evidence type="ECO:0000256" key="3">
    <source>
        <dbReference type="ARBA" id="ARBA00022771"/>
    </source>
</evidence>
<dbReference type="CDD" id="cd15489">
    <property type="entry name" value="PHD_SF"/>
    <property type="match status" value="1"/>
</dbReference>
<evidence type="ECO:0000256" key="7">
    <source>
        <dbReference type="SAM" id="MobiDB-lite"/>
    </source>
</evidence>
<feature type="domain" description="Zinc finger PHD-type" evidence="8">
    <location>
        <begin position="796"/>
        <end position="846"/>
    </location>
</feature>
<accession>A0A084QCS5</accession>
<keyword evidence="2" id="KW-0479">Metal-binding</keyword>
<dbReference type="InParanoid" id="A0A084QCS5"/>
<dbReference type="EMBL" id="KL660836">
    <property type="protein sequence ID" value="KFA61760.1"/>
    <property type="molecule type" value="Genomic_DNA"/>
</dbReference>
<dbReference type="SUPFAM" id="SSF57903">
    <property type="entry name" value="FYVE/PHD zinc finger"/>
    <property type="match status" value="1"/>
</dbReference>
<dbReference type="PROSITE" id="PS01359">
    <property type="entry name" value="ZF_PHD_1"/>
    <property type="match status" value="1"/>
</dbReference>
<dbReference type="OMA" id="KEYIWEW"/>
<evidence type="ECO:0000256" key="6">
    <source>
        <dbReference type="ARBA" id="ARBA00023163"/>
    </source>
</evidence>
<evidence type="ECO:0000256" key="4">
    <source>
        <dbReference type="ARBA" id="ARBA00022833"/>
    </source>
</evidence>
<dbReference type="InterPro" id="IPR013083">
    <property type="entry name" value="Znf_RING/FYVE/PHD"/>
</dbReference>
<dbReference type="Gene3D" id="3.30.40.10">
    <property type="entry name" value="Zinc/RING finger domain, C3HC4 (zinc finger)"/>
    <property type="match status" value="1"/>
</dbReference>
<dbReference type="STRING" id="1283841.A0A084QCS5"/>
<proteinExistence type="inferred from homology"/>
<feature type="compositionally biased region" description="Basic residues" evidence="7">
    <location>
        <begin position="1"/>
        <end position="12"/>
    </location>
</feature>
<dbReference type="OrthoDB" id="166746at2759"/>
<keyword evidence="6" id="KW-0804">Transcription</keyword>
<evidence type="ECO:0000256" key="5">
    <source>
        <dbReference type="ARBA" id="ARBA00023015"/>
    </source>
</evidence>
<dbReference type="GO" id="GO:0008270">
    <property type="term" value="F:zinc ion binding"/>
    <property type="evidence" value="ECO:0007669"/>
    <property type="project" value="UniProtKB-KW"/>
</dbReference>